<feature type="transmembrane region" description="Helical" evidence="1">
    <location>
        <begin position="6"/>
        <end position="26"/>
    </location>
</feature>
<evidence type="ECO:0000259" key="2">
    <source>
        <dbReference type="PROSITE" id="PS51352"/>
    </source>
</evidence>
<sequence length="125" mass="13853">MTDLIVALIAGAGGAFLLMKSLHLFVRWKASKLVGREVTEFGRNAVVYFYSPGCKACIKMEPVMKSVGRKTHVRKIDISNSEGLRTARKLGIWSTPTTVIIRDGRVKSVLVGYRSEEKILREVSG</sequence>
<evidence type="ECO:0000256" key="1">
    <source>
        <dbReference type="SAM" id="Phobius"/>
    </source>
</evidence>
<reference evidence="3" key="1">
    <citation type="journal article" date="2020" name="mSystems">
        <title>Genome- and Community-Level Interaction Insights into Carbon Utilization and Element Cycling Functions of Hydrothermarchaeota in Hydrothermal Sediment.</title>
        <authorList>
            <person name="Zhou Z."/>
            <person name="Liu Y."/>
            <person name="Xu W."/>
            <person name="Pan J."/>
            <person name="Luo Z.H."/>
            <person name="Li M."/>
        </authorList>
    </citation>
    <scope>NUCLEOTIDE SEQUENCE [LARGE SCALE GENOMIC DNA]</scope>
    <source>
        <strain evidence="3">HyVt-501</strain>
    </source>
</reference>
<keyword evidence="1" id="KW-0472">Membrane</keyword>
<protein>
    <submittedName>
        <fullName evidence="3">Thioredoxin</fullName>
    </submittedName>
</protein>
<dbReference type="InterPro" id="IPR013766">
    <property type="entry name" value="Thioredoxin_domain"/>
</dbReference>
<comment type="caution">
    <text evidence="3">The sequence shown here is derived from an EMBL/GenBank/DDBJ whole genome shotgun (WGS) entry which is preliminary data.</text>
</comment>
<dbReference type="SUPFAM" id="SSF52833">
    <property type="entry name" value="Thioredoxin-like"/>
    <property type="match status" value="1"/>
</dbReference>
<proteinExistence type="predicted"/>
<dbReference type="Pfam" id="PF13098">
    <property type="entry name" value="Thioredoxin_2"/>
    <property type="match status" value="1"/>
</dbReference>
<dbReference type="PROSITE" id="PS51352">
    <property type="entry name" value="THIOREDOXIN_2"/>
    <property type="match status" value="1"/>
</dbReference>
<keyword evidence="1" id="KW-0812">Transmembrane</keyword>
<dbReference type="CDD" id="cd02947">
    <property type="entry name" value="TRX_family"/>
    <property type="match status" value="1"/>
</dbReference>
<name>A0A7C5L847_AQUAO</name>
<dbReference type="Proteomes" id="UP000885792">
    <property type="component" value="Unassembled WGS sequence"/>
</dbReference>
<feature type="domain" description="Thioredoxin" evidence="2">
    <location>
        <begin position="19"/>
        <end position="125"/>
    </location>
</feature>
<dbReference type="EMBL" id="DRNB01000248">
    <property type="protein sequence ID" value="HHJ64608.1"/>
    <property type="molecule type" value="Genomic_DNA"/>
</dbReference>
<evidence type="ECO:0000313" key="3">
    <source>
        <dbReference type="EMBL" id="HHJ64608.1"/>
    </source>
</evidence>
<gene>
    <name evidence="3" type="ORF">ENJ61_06835</name>
</gene>
<dbReference type="InterPro" id="IPR036249">
    <property type="entry name" value="Thioredoxin-like_sf"/>
</dbReference>
<dbReference type="Gene3D" id="3.40.30.10">
    <property type="entry name" value="Glutaredoxin"/>
    <property type="match status" value="1"/>
</dbReference>
<keyword evidence="1" id="KW-1133">Transmembrane helix</keyword>
<dbReference type="AlphaFoldDB" id="A0A7C5L847"/>
<dbReference type="InterPro" id="IPR012336">
    <property type="entry name" value="Thioredoxin-like_fold"/>
</dbReference>
<organism evidence="3">
    <name type="scientific">Aquifex aeolicus</name>
    <dbReference type="NCBI Taxonomy" id="63363"/>
    <lineage>
        <taxon>Bacteria</taxon>
        <taxon>Pseudomonadati</taxon>
        <taxon>Aquificota</taxon>
        <taxon>Aquificia</taxon>
        <taxon>Aquificales</taxon>
        <taxon>Aquificaceae</taxon>
        <taxon>Aquifex</taxon>
    </lineage>
</organism>
<accession>A0A7C5L847</accession>